<feature type="compositionally biased region" description="Polar residues" evidence="1">
    <location>
        <begin position="35"/>
        <end position="47"/>
    </location>
</feature>
<name>A0ABR3MX95_9TELE</name>
<gene>
    <name evidence="2" type="ORF">QQF64_031550</name>
</gene>
<evidence type="ECO:0000313" key="3">
    <source>
        <dbReference type="Proteomes" id="UP001558613"/>
    </source>
</evidence>
<reference evidence="2 3" key="1">
    <citation type="submission" date="2023-09" db="EMBL/GenBank/DDBJ databases">
        <authorList>
            <person name="Wang M."/>
        </authorList>
    </citation>
    <scope>NUCLEOTIDE SEQUENCE [LARGE SCALE GENOMIC DNA]</scope>
    <source>
        <strain evidence="2">GT-2023</strain>
        <tissue evidence="2">Liver</tissue>
    </source>
</reference>
<comment type="caution">
    <text evidence="2">The sequence shown here is derived from an EMBL/GenBank/DDBJ whole genome shotgun (WGS) entry which is preliminary data.</text>
</comment>
<organism evidence="2 3">
    <name type="scientific">Cirrhinus molitorella</name>
    <name type="common">mud carp</name>
    <dbReference type="NCBI Taxonomy" id="172907"/>
    <lineage>
        <taxon>Eukaryota</taxon>
        <taxon>Metazoa</taxon>
        <taxon>Chordata</taxon>
        <taxon>Craniata</taxon>
        <taxon>Vertebrata</taxon>
        <taxon>Euteleostomi</taxon>
        <taxon>Actinopterygii</taxon>
        <taxon>Neopterygii</taxon>
        <taxon>Teleostei</taxon>
        <taxon>Ostariophysi</taxon>
        <taxon>Cypriniformes</taxon>
        <taxon>Cyprinidae</taxon>
        <taxon>Labeoninae</taxon>
        <taxon>Labeonini</taxon>
        <taxon>Cirrhinus</taxon>
    </lineage>
</organism>
<sequence>MPIHGIKMSLIHSGPLISPVVFFSRSCLGRWPSATEDTGPNKSSLFQHLQGPKATPDHDGLFSFSPGDSSGMTNPALSQLQ</sequence>
<keyword evidence="3" id="KW-1185">Reference proteome</keyword>
<evidence type="ECO:0000313" key="2">
    <source>
        <dbReference type="EMBL" id="KAL1269261.1"/>
    </source>
</evidence>
<dbReference type="EMBL" id="JAYMGO010000008">
    <property type="protein sequence ID" value="KAL1269261.1"/>
    <property type="molecule type" value="Genomic_DNA"/>
</dbReference>
<feature type="region of interest" description="Disordered" evidence="1">
    <location>
        <begin position="33"/>
        <end position="81"/>
    </location>
</feature>
<proteinExistence type="predicted"/>
<accession>A0ABR3MX95</accession>
<feature type="compositionally biased region" description="Polar residues" evidence="1">
    <location>
        <begin position="66"/>
        <end position="81"/>
    </location>
</feature>
<evidence type="ECO:0000256" key="1">
    <source>
        <dbReference type="SAM" id="MobiDB-lite"/>
    </source>
</evidence>
<protein>
    <submittedName>
        <fullName evidence="2">Uncharacterized protein</fullName>
    </submittedName>
</protein>
<dbReference type="Proteomes" id="UP001558613">
    <property type="component" value="Unassembled WGS sequence"/>
</dbReference>